<gene>
    <name evidence="1" type="ORF">BV53_00660</name>
</gene>
<sequence length="159" mass="18587">MEINDGFQDELFNNNYSQNVFFLHGSFHLYKDKTIIKKITQKQNEAVYERLEEIINTNEEEIICVFTNKSEDKMKQIQDNQYLSKCFDKLSNLSGNLVILGASLDENDRHIFSAVNNSNVCRLYISSSVSSKCEFSRRASQFFPSKEITLFDYRTISYN</sequence>
<dbReference type="EMBL" id="MWLE01000013">
    <property type="protein sequence ID" value="OOV36447.1"/>
    <property type="molecule type" value="Genomic_DNA"/>
</dbReference>
<dbReference type="Proteomes" id="UP000242590">
    <property type="component" value="Unassembled WGS sequence"/>
</dbReference>
<protein>
    <recommendedName>
        <fullName evidence="3">DUF4917 domain-containing protein</fullName>
    </recommendedName>
</protein>
<comment type="caution">
    <text evidence="1">The sequence shown here is derived from an EMBL/GenBank/DDBJ whole genome shotgun (WGS) entry which is preliminary data.</text>
</comment>
<proteinExistence type="predicted"/>
<dbReference type="InterPro" id="IPR032581">
    <property type="entry name" value="DUF4917"/>
</dbReference>
<evidence type="ECO:0000313" key="1">
    <source>
        <dbReference type="EMBL" id="OOV36447.1"/>
    </source>
</evidence>
<accession>A0A1T1D6G1</accession>
<name>A0A1T1D6G1_9SYNE</name>
<dbReference type="AlphaFoldDB" id="A0A1T1D6G1"/>
<evidence type="ECO:0000313" key="2">
    <source>
        <dbReference type="Proteomes" id="UP000242590"/>
    </source>
</evidence>
<organism evidence="1 2">
    <name type="scientific">Candidatus Synechococcus spongiarum LMB bulk15N</name>
    <dbReference type="NCBI Taxonomy" id="1943583"/>
    <lineage>
        <taxon>Bacteria</taxon>
        <taxon>Bacillati</taxon>
        <taxon>Cyanobacteriota</taxon>
        <taxon>Cyanophyceae</taxon>
        <taxon>Synechococcales</taxon>
        <taxon>Synechococcaceae</taxon>
        <taxon>Synechococcus</taxon>
    </lineage>
</organism>
<reference evidence="1 2" key="1">
    <citation type="submission" date="2017-02" db="EMBL/GenBank/DDBJ databases">
        <title>Draft Genome Sequences of 'Candidatus Synechococcus spongiarum', Cyanobacterial Symbionts of the Mediterranean Sponge Aplysina aerophoba from two locations.</title>
        <authorList>
            <person name="Slaby B.M."/>
            <person name="Hentschel U."/>
        </authorList>
    </citation>
    <scope>NUCLEOTIDE SEQUENCE [LARGE SCALE GENOMIC DNA]</scope>
    <source>
        <strain evidence="1">LMB bulk15N</strain>
    </source>
</reference>
<dbReference type="Pfam" id="PF16263">
    <property type="entry name" value="DUF4917"/>
    <property type="match status" value="1"/>
</dbReference>
<evidence type="ECO:0008006" key="3">
    <source>
        <dbReference type="Google" id="ProtNLM"/>
    </source>
</evidence>